<evidence type="ECO:0000259" key="2">
    <source>
        <dbReference type="PROSITE" id="PS50835"/>
    </source>
</evidence>
<dbReference type="PROSITE" id="PS50835">
    <property type="entry name" value="IG_LIKE"/>
    <property type="match status" value="1"/>
</dbReference>
<evidence type="ECO:0000313" key="3">
    <source>
        <dbReference type="EMBL" id="CAB3379576.1"/>
    </source>
</evidence>
<name>A0A8S1DEB8_9INSE</name>
<dbReference type="InterPro" id="IPR013783">
    <property type="entry name" value="Ig-like_fold"/>
</dbReference>
<dbReference type="OrthoDB" id="6330588at2759"/>
<gene>
    <name evidence="3" type="ORF">CLODIP_2_CD07046</name>
</gene>
<feature type="signal peptide" evidence="1">
    <location>
        <begin position="1"/>
        <end position="16"/>
    </location>
</feature>
<keyword evidence="1" id="KW-0732">Signal</keyword>
<sequence>MRRLLLAVHFLVLAAATEVADYLPVTDEDYFYEWERAGNPVAGYLPYYRRNDPDPTVHTGRTRVGQGFFRFMSGGRDAELRCDFPTHDLISNIVWERVTDSTGRSYAYHPLFFRDLSQREFFYDRTAADPHYYARSTVLQRPEGASLYLRDVSASDAGVYRCLASRRVPHSIGKWASAVETVFQDVPFFPGGDYYNK</sequence>
<protein>
    <recommendedName>
        <fullName evidence="2">Ig-like domain-containing protein</fullName>
    </recommendedName>
</protein>
<dbReference type="Proteomes" id="UP000494165">
    <property type="component" value="Unassembled WGS sequence"/>
</dbReference>
<evidence type="ECO:0000313" key="4">
    <source>
        <dbReference type="Proteomes" id="UP000494165"/>
    </source>
</evidence>
<dbReference type="Gene3D" id="2.60.40.10">
    <property type="entry name" value="Immunoglobulins"/>
    <property type="match status" value="1"/>
</dbReference>
<feature type="domain" description="Ig-like" evidence="2">
    <location>
        <begin position="55"/>
        <end position="173"/>
    </location>
</feature>
<evidence type="ECO:0000256" key="1">
    <source>
        <dbReference type="SAM" id="SignalP"/>
    </source>
</evidence>
<reference evidence="3 4" key="1">
    <citation type="submission" date="2020-04" db="EMBL/GenBank/DDBJ databases">
        <authorList>
            <person name="Alioto T."/>
            <person name="Alioto T."/>
            <person name="Gomez Garrido J."/>
        </authorList>
    </citation>
    <scope>NUCLEOTIDE SEQUENCE [LARGE SCALE GENOMIC DNA]</scope>
</reference>
<dbReference type="EMBL" id="CADEPI010000189">
    <property type="protein sequence ID" value="CAB3379576.1"/>
    <property type="molecule type" value="Genomic_DNA"/>
</dbReference>
<dbReference type="InterPro" id="IPR007110">
    <property type="entry name" value="Ig-like_dom"/>
</dbReference>
<proteinExistence type="predicted"/>
<feature type="chain" id="PRO_5035856054" description="Ig-like domain-containing protein" evidence="1">
    <location>
        <begin position="17"/>
        <end position="197"/>
    </location>
</feature>
<dbReference type="AlphaFoldDB" id="A0A8S1DEB8"/>
<organism evidence="3 4">
    <name type="scientific">Cloeon dipterum</name>
    <dbReference type="NCBI Taxonomy" id="197152"/>
    <lineage>
        <taxon>Eukaryota</taxon>
        <taxon>Metazoa</taxon>
        <taxon>Ecdysozoa</taxon>
        <taxon>Arthropoda</taxon>
        <taxon>Hexapoda</taxon>
        <taxon>Insecta</taxon>
        <taxon>Pterygota</taxon>
        <taxon>Palaeoptera</taxon>
        <taxon>Ephemeroptera</taxon>
        <taxon>Pisciforma</taxon>
        <taxon>Baetidae</taxon>
        <taxon>Cloeon</taxon>
    </lineage>
</organism>
<dbReference type="InterPro" id="IPR036179">
    <property type="entry name" value="Ig-like_dom_sf"/>
</dbReference>
<keyword evidence="4" id="KW-1185">Reference proteome</keyword>
<accession>A0A8S1DEB8</accession>
<comment type="caution">
    <text evidence="3">The sequence shown here is derived from an EMBL/GenBank/DDBJ whole genome shotgun (WGS) entry which is preliminary data.</text>
</comment>
<dbReference type="SUPFAM" id="SSF48726">
    <property type="entry name" value="Immunoglobulin"/>
    <property type="match status" value="1"/>
</dbReference>